<feature type="non-terminal residue" evidence="3">
    <location>
        <position position="1"/>
    </location>
</feature>
<keyword evidence="4" id="KW-1185">Reference proteome</keyword>
<keyword evidence="2" id="KW-0503">Monooxygenase</keyword>
<sequence>YQYIGKYPRGPWPLPFIGNYLDFDFKAQYRSFTKIGKSQASIYTLFTPAPYVQITDFKLIKEAYVENGDVFVDRPTNLVIQEAFAFGHNAG</sequence>
<dbReference type="Pfam" id="PF00067">
    <property type="entry name" value="p450"/>
    <property type="match status" value="1"/>
</dbReference>
<dbReference type="Gene3D" id="1.10.630.10">
    <property type="entry name" value="Cytochrome P450"/>
    <property type="match status" value="1"/>
</dbReference>
<dbReference type="GO" id="GO:0004497">
    <property type="term" value="F:monooxygenase activity"/>
    <property type="evidence" value="ECO:0007669"/>
    <property type="project" value="UniProtKB-KW"/>
</dbReference>
<gene>
    <name evidence="3" type="ORF">PENTCL1PPCAC_20786</name>
</gene>
<evidence type="ECO:0000313" key="3">
    <source>
        <dbReference type="EMBL" id="GMS98611.1"/>
    </source>
</evidence>
<evidence type="ECO:0000256" key="1">
    <source>
        <dbReference type="ARBA" id="ARBA00010617"/>
    </source>
</evidence>
<dbReference type="SUPFAM" id="SSF48264">
    <property type="entry name" value="Cytochrome P450"/>
    <property type="match status" value="1"/>
</dbReference>
<dbReference type="GO" id="GO:0016705">
    <property type="term" value="F:oxidoreductase activity, acting on paired donors, with incorporation or reduction of molecular oxygen"/>
    <property type="evidence" value="ECO:0007669"/>
    <property type="project" value="InterPro"/>
</dbReference>
<protein>
    <recommendedName>
        <fullName evidence="5">Cytochrome P450</fullName>
    </recommendedName>
</protein>
<evidence type="ECO:0000313" key="4">
    <source>
        <dbReference type="Proteomes" id="UP001432027"/>
    </source>
</evidence>
<dbReference type="EMBL" id="BTSX01000005">
    <property type="protein sequence ID" value="GMS98611.1"/>
    <property type="molecule type" value="Genomic_DNA"/>
</dbReference>
<comment type="similarity">
    <text evidence="1">Belongs to the cytochrome P450 family.</text>
</comment>
<reference evidence="3" key="1">
    <citation type="submission" date="2023-10" db="EMBL/GenBank/DDBJ databases">
        <title>Genome assembly of Pristionchus species.</title>
        <authorList>
            <person name="Yoshida K."/>
            <person name="Sommer R.J."/>
        </authorList>
    </citation>
    <scope>NUCLEOTIDE SEQUENCE</scope>
    <source>
        <strain evidence="3">RS0144</strain>
    </source>
</reference>
<dbReference type="InterPro" id="IPR001128">
    <property type="entry name" value="Cyt_P450"/>
</dbReference>
<comment type="caution">
    <text evidence="3">The sequence shown here is derived from an EMBL/GenBank/DDBJ whole genome shotgun (WGS) entry which is preliminary data.</text>
</comment>
<name>A0AAV5TVX7_9BILA</name>
<dbReference type="InterPro" id="IPR036396">
    <property type="entry name" value="Cyt_P450_sf"/>
</dbReference>
<dbReference type="PANTHER" id="PTHR24284">
    <property type="entry name" value="CYTOCHROME P450 FAMILY"/>
    <property type="match status" value="1"/>
</dbReference>
<accession>A0AAV5TVX7</accession>
<dbReference type="GO" id="GO:0020037">
    <property type="term" value="F:heme binding"/>
    <property type="evidence" value="ECO:0007669"/>
    <property type="project" value="InterPro"/>
</dbReference>
<organism evidence="3 4">
    <name type="scientific">Pristionchus entomophagus</name>
    <dbReference type="NCBI Taxonomy" id="358040"/>
    <lineage>
        <taxon>Eukaryota</taxon>
        <taxon>Metazoa</taxon>
        <taxon>Ecdysozoa</taxon>
        <taxon>Nematoda</taxon>
        <taxon>Chromadorea</taxon>
        <taxon>Rhabditida</taxon>
        <taxon>Rhabditina</taxon>
        <taxon>Diplogasteromorpha</taxon>
        <taxon>Diplogasteroidea</taxon>
        <taxon>Neodiplogasteridae</taxon>
        <taxon>Pristionchus</taxon>
    </lineage>
</organism>
<dbReference type="GO" id="GO:0005506">
    <property type="term" value="F:iron ion binding"/>
    <property type="evidence" value="ECO:0007669"/>
    <property type="project" value="InterPro"/>
</dbReference>
<dbReference type="AlphaFoldDB" id="A0AAV5TVX7"/>
<feature type="non-terminal residue" evidence="3">
    <location>
        <position position="91"/>
    </location>
</feature>
<proteinExistence type="inferred from homology"/>
<dbReference type="Proteomes" id="UP001432027">
    <property type="component" value="Unassembled WGS sequence"/>
</dbReference>
<evidence type="ECO:0008006" key="5">
    <source>
        <dbReference type="Google" id="ProtNLM"/>
    </source>
</evidence>
<evidence type="ECO:0000256" key="2">
    <source>
        <dbReference type="ARBA" id="ARBA00023033"/>
    </source>
</evidence>
<keyword evidence="2" id="KW-0560">Oxidoreductase</keyword>
<dbReference type="PANTHER" id="PTHR24284:SF1">
    <property type="entry name" value="CYTOCHROME P450 FAMILY"/>
    <property type="match status" value="1"/>
</dbReference>